<evidence type="ECO:0000313" key="3">
    <source>
        <dbReference type="Proteomes" id="UP001431209"/>
    </source>
</evidence>
<organism evidence="2 3">
    <name type="scientific">Acrasis kona</name>
    <dbReference type="NCBI Taxonomy" id="1008807"/>
    <lineage>
        <taxon>Eukaryota</taxon>
        <taxon>Discoba</taxon>
        <taxon>Heterolobosea</taxon>
        <taxon>Tetramitia</taxon>
        <taxon>Eutetramitia</taxon>
        <taxon>Acrasidae</taxon>
        <taxon>Acrasis</taxon>
    </lineage>
</organism>
<accession>A0AAW2Z6G8</accession>
<keyword evidence="3" id="KW-1185">Reference proteome</keyword>
<sequence>MPTTTTTLATGSTGTTPETKVLDILLEATASTIPTVASLEMTINVNLAVIKNVKSSNMKNSGLSYQYILVNLFCRAPCHFITLAPSTVKQVSGTNNLKMDNPIVYIYSVLQRKRDNSGPPLCVDATFQRWAQLRNGRINIFDRPLCEPFRAGLSIITNHVDRTPQRRVDPVTTPSTPSNLNPLQLNFLTQRTPTSNYSNRQDSPISERKGGTVSKKAKPNNPQQLMINKFKIQIN</sequence>
<feature type="non-terminal residue" evidence="2">
    <location>
        <position position="235"/>
    </location>
</feature>
<feature type="compositionally biased region" description="Polar residues" evidence="1">
    <location>
        <begin position="172"/>
        <end position="183"/>
    </location>
</feature>
<feature type="region of interest" description="Disordered" evidence="1">
    <location>
        <begin position="164"/>
        <end position="183"/>
    </location>
</feature>
<protein>
    <submittedName>
        <fullName evidence="2">Uncharacterized protein</fullName>
    </submittedName>
</protein>
<gene>
    <name evidence="2" type="ORF">AKO1_000904</name>
</gene>
<feature type="region of interest" description="Disordered" evidence="1">
    <location>
        <begin position="189"/>
        <end position="222"/>
    </location>
</feature>
<reference evidence="2 3" key="1">
    <citation type="submission" date="2024-03" db="EMBL/GenBank/DDBJ databases">
        <title>The Acrasis kona genome and developmental transcriptomes reveal deep origins of eukaryotic multicellular pathways.</title>
        <authorList>
            <person name="Sheikh S."/>
            <person name="Fu C.-J."/>
            <person name="Brown M.W."/>
            <person name="Baldauf S.L."/>
        </authorList>
    </citation>
    <scope>NUCLEOTIDE SEQUENCE [LARGE SCALE GENOMIC DNA]</scope>
    <source>
        <strain evidence="2 3">ATCC MYA-3509</strain>
    </source>
</reference>
<evidence type="ECO:0000313" key="2">
    <source>
        <dbReference type="EMBL" id="KAL0484924.1"/>
    </source>
</evidence>
<dbReference type="AlphaFoldDB" id="A0AAW2Z6G8"/>
<proteinExistence type="predicted"/>
<dbReference type="Proteomes" id="UP001431209">
    <property type="component" value="Unassembled WGS sequence"/>
</dbReference>
<feature type="compositionally biased region" description="Polar residues" evidence="1">
    <location>
        <begin position="189"/>
        <end position="204"/>
    </location>
</feature>
<comment type="caution">
    <text evidence="2">The sequence shown here is derived from an EMBL/GenBank/DDBJ whole genome shotgun (WGS) entry which is preliminary data.</text>
</comment>
<dbReference type="EMBL" id="JAOPGA020001084">
    <property type="protein sequence ID" value="KAL0484924.1"/>
    <property type="molecule type" value="Genomic_DNA"/>
</dbReference>
<evidence type="ECO:0000256" key="1">
    <source>
        <dbReference type="SAM" id="MobiDB-lite"/>
    </source>
</evidence>
<name>A0AAW2Z6G8_9EUKA</name>